<reference evidence="1 2" key="1">
    <citation type="submission" date="2016-03" db="EMBL/GenBank/DDBJ databases">
        <authorList>
            <person name="Ploux O."/>
        </authorList>
    </citation>
    <scope>NUCLEOTIDE SEQUENCE [LARGE SCALE GENOMIC DNA]</scope>
    <source>
        <strain evidence="1 2">R0</strain>
    </source>
</reference>
<evidence type="ECO:0008006" key="3">
    <source>
        <dbReference type="Google" id="ProtNLM"/>
    </source>
</evidence>
<organism evidence="1 2">
    <name type="scientific">Bdellovibrio bacteriovorus</name>
    <dbReference type="NCBI Taxonomy" id="959"/>
    <lineage>
        <taxon>Bacteria</taxon>
        <taxon>Pseudomonadati</taxon>
        <taxon>Bdellovibrionota</taxon>
        <taxon>Bdellovibrionia</taxon>
        <taxon>Bdellovibrionales</taxon>
        <taxon>Pseudobdellovibrionaceae</taxon>
        <taxon>Bdellovibrio</taxon>
    </lineage>
</organism>
<accession>A0A150WSF2</accession>
<protein>
    <recommendedName>
        <fullName evidence="3">Peptidase C39-like domain-containing protein</fullName>
    </recommendedName>
</protein>
<dbReference type="AlphaFoldDB" id="A0A150WSF2"/>
<keyword evidence="2" id="KW-1185">Reference proteome</keyword>
<name>A0A150WSF2_BDEBC</name>
<dbReference type="OrthoDB" id="5291163at2"/>
<evidence type="ECO:0000313" key="1">
    <source>
        <dbReference type="EMBL" id="KYG67316.1"/>
    </source>
</evidence>
<sequence length="229" mass="26221">MFGHASAQSSLFLDESSLPSYMLDQKDPLFYSEGVIATASGTSSLCGPTSVMNWLQLRHQNAYSKIQLVKFVQLIGNDLRAQRVEINNGLTEPQLLKFLEIYNSYLEENSEYVYVNRGELQPLDILNNKPQILMLRYSEVVRYMPGRNRDDFKIPFSGAHYVLKVGAIDDQILVIDPENPTYLTRLKLEETKEGSMKVFRVRPQSKRDLQSFAYGVPLIWSMTGLIQEK</sequence>
<comment type="caution">
    <text evidence="1">The sequence shown here is derived from an EMBL/GenBank/DDBJ whole genome shotgun (WGS) entry which is preliminary data.</text>
</comment>
<evidence type="ECO:0000313" key="2">
    <source>
        <dbReference type="Proteomes" id="UP000075320"/>
    </source>
</evidence>
<gene>
    <name evidence="1" type="ORF">AZI86_09980</name>
</gene>
<dbReference type="EMBL" id="LUKE01000001">
    <property type="protein sequence ID" value="KYG67316.1"/>
    <property type="molecule type" value="Genomic_DNA"/>
</dbReference>
<dbReference type="Proteomes" id="UP000075320">
    <property type="component" value="Unassembled WGS sequence"/>
</dbReference>
<proteinExistence type="predicted"/>